<dbReference type="PIRSF" id="PIRSF004749">
    <property type="entry name" value="Pep_def"/>
    <property type="match status" value="1"/>
</dbReference>
<dbReference type="InterPro" id="IPR036821">
    <property type="entry name" value="Peptide_deformylase_sf"/>
</dbReference>
<dbReference type="Gene3D" id="3.90.45.10">
    <property type="entry name" value="Peptide deformylase"/>
    <property type="match status" value="1"/>
</dbReference>
<keyword evidence="3" id="KW-0479">Metal-binding</keyword>
<protein>
    <recommendedName>
        <fullName evidence="3">Peptide deformylase</fullName>
        <shortName evidence="3">PDF</shortName>
        <ecNumber evidence="3">3.5.1.88</ecNumber>
    </recommendedName>
    <alternativeName>
        <fullName evidence="3">Polypeptide deformylase</fullName>
    </alternativeName>
</protein>
<keyword evidence="2 3" id="KW-0408">Iron</keyword>
<dbReference type="PANTHER" id="PTHR10458">
    <property type="entry name" value="PEPTIDE DEFORMYLASE"/>
    <property type="match status" value="1"/>
</dbReference>
<evidence type="ECO:0000256" key="2">
    <source>
        <dbReference type="ARBA" id="ARBA00023004"/>
    </source>
</evidence>
<name>A0A212JYL9_9FIRM</name>
<comment type="catalytic activity">
    <reaction evidence="3">
        <text>N-terminal N-formyl-L-methionyl-[peptide] + H2O = N-terminal L-methionyl-[peptide] + formate</text>
        <dbReference type="Rhea" id="RHEA:24420"/>
        <dbReference type="Rhea" id="RHEA-COMP:10639"/>
        <dbReference type="Rhea" id="RHEA-COMP:10640"/>
        <dbReference type="ChEBI" id="CHEBI:15377"/>
        <dbReference type="ChEBI" id="CHEBI:15740"/>
        <dbReference type="ChEBI" id="CHEBI:49298"/>
        <dbReference type="ChEBI" id="CHEBI:64731"/>
        <dbReference type="EC" id="3.5.1.88"/>
    </reaction>
</comment>
<dbReference type="NCBIfam" id="NF001159">
    <property type="entry name" value="PRK00150.1-3"/>
    <property type="match status" value="1"/>
</dbReference>
<sequence>MALREILKRGDPVLNKKAHPVTQFDERLHSLLDDMHETLDAAGGAGLAAPQVGILRAVVLVANSKDEVVELINPTILSAEGEQEGLEGCLSVPGYWGFVKRPEKVRLKAQDRNGNWFEVEDSGMAARCYCHELDHLDGQLYTELADRLYTTEEIDEMAERHREERIE</sequence>
<feature type="binding site" evidence="3">
    <location>
        <position position="135"/>
    </location>
    <ligand>
        <name>Fe cation</name>
        <dbReference type="ChEBI" id="CHEBI:24875"/>
    </ligand>
</feature>
<dbReference type="GO" id="GO:0042586">
    <property type="term" value="F:peptide deformylase activity"/>
    <property type="evidence" value="ECO:0007669"/>
    <property type="project" value="UniProtKB-UniRule"/>
</dbReference>
<dbReference type="InterPro" id="IPR023635">
    <property type="entry name" value="Peptide_deformylase"/>
</dbReference>
<evidence type="ECO:0000256" key="1">
    <source>
        <dbReference type="ARBA" id="ARBA00010759"/>
    </source>
</evidence>
<keyword evidence="3 4" id="KW-0378">Hydrolase</keyword>
<dbReference type="AlphaFoldDB" id="A0A212JYL9"/>
<dbReference type="NCBIfam" id="TIGR00079">
    <property type="entry name" value="pept_deformyl"/>
    <property type="match status" value="1"/>
</dbReference>
<dbReference type="HAMAP" id="MF_00163">
    <property type="entry name" value="Pep_deformylase"/>
    <property type="match status" value="1"/>
</dbReference>
<dbReference type="PRINTS" id="PR01576">
    <property type="entry name" value="PDEFORMYLASE"/>
</dbReference>
<dbReference type="GO" id="GO:0006412">
    <property type="term" value="P:translation"/>
    <property type="evidence" value="ECO:0007669"/>
    <property type="project" value="UniProtKB-UniRule"/>
</dbReference>
<dbReference type="GO" id="GO:0046872">
    <property type="term" value="F:metal ion binding"/>
    <property type="evidence" value="ECO:0007669"/>
    <property type="project" value="UniProtKB-KW"/>
</dbReference>
<dbReference type="PANTHER" id="PTHR10458:SF22">
    <property type="entry name" value="PEPTIDE DEFORMYLASE"/>
    <property type="match status" value="1"/>
</dbReference>
<feature type="binding site" evidence="3">
    <location>
        <position position="89"/>
    </location>
    <ligand>
        <name>Fe cation</name>
        <dbReference type="ChEBI" id="CHEBI:24875"/>
    </ligand>
</feature>
<comment type="cofactor">
    <cofactor evidence="3">
        <name>Fe(2+)</name>
        <dbReference type="ChEBI" id="CHEBI:29033"/>
    </cofactor>
    <text evidence="3">Binds 1 Fe(2+) ion.</text>
</comment>
<evidence type="ECO:0000256" key="3">
    <source>
        <dbReference type="HAMAP-Rule" id="MF_00163"/>
    </source>
</evidence>
<dbReference type="Pfam" id="PF01327">
    <property type="entry name" value="Pep_deformylase"/>
    <property type="match status" value="1"/>
</dbReference>
<comment type="similarity">
    <text evidence="1 3">Belongs to the polypeptide deformylase family.</text>
</comment>
<proteinExistence type="inferred from homology"/>
<reference evidence="4" key="1">
    <citation type="submission" date="2016-04" db="EMBL/GenBank/DDBJ databases">
        <authorList>
            <person name="Evans L.H."/>
            <person name="Alamgir A."/>
            <person name="Owens N."/>
            <person name="Weber N.D."/>
            <person name="Virtaneva K."/>
            <person name="Barbian K."/>
            <person name="Babar A."/>
            <person name="Rosenke K."/>
        </authorList>
    </citation>
    <scope>NUCLEOTIDE SEQUENCE</scope>
    <source>
        <strain evidence="4">86</strain>
    </source>
</reference>
<organism evidence="4">
    <name type="scientific">uncultured Eubacteriales bacterium</name>
    <dbReference type="NCBI Taxonomy" id="172733"/>
    <lineage>
        <taxon>Bacteria</taxon>
        <taxon>Bacillati</taxon>
        <taxon>Bacillota</taxon>
        <taxon>Clostridia</taxon>
        <taxon>Eubacteriales</taxon>
        <taxon>environmental samples</taxon>
    </lineage>
</organism>
<gene>
    <name evidence="3 4" type="primary">def</name>
    <name evidence="4" type="ORF">KL86CLO1_11906</name>
</gene>
<feature type="binding site" evidence="3">
    <location>
        <position position="131"/>
    </location>
    <ligand>
        <name>Fe cation</name>
        <dbReference type="ChEBI" id="CHEBI:24875"/>
    </ligand>
</feature>
<dbReference type="EMBL" id="FLUN01000001">
    <property type="protein sequence ID" value="SBW04442.1"/>
    <property type="molecule type" value="Genomic_DNA"/>
</dbReference>
<accession>A0A212JYL9</accession>
<evidence type="ECO:0000313" key="4">
    <source>
        <dbReference type="EMBL" id="SBW04442.1"/>
    </source>
</evidence>
<feature type="active site" evidence="3">
    <location>
        <position position="132"/>
    </location>
</feature>
<dbReference type="SUPFAM" id="SSF56420">
    <property type="entry name" value="Peptide deformylase"/>
    <property type="match status" value="1"/>
</dbReference>
<dbReference type="CDD" id="cd00487">
    <property type="entry name" value="Pep_deformylase"/>
    <property type="match status" value="1"/>
</dbReference>
<keyword evidence="3" id="KW-0648">Protein biosynthesis</keyword>
<dbReference type="EC" id="3.5.1.88" evidence="3"/>
<comment type="function">
    <text evidence="3">Removes the formyl group from the N-terminal Met of newly synthesized proteins. Requires at least a dipeptide for an efficient rate of reaction. N-terminal L-methionine is a prerequisite for activity but the enzyme has broad specificity at other positions.</text>
</comment>